<reference evidence="2" key="2">
    <citation type="submission" date="2018-11" db="EMBL/GenBank/DDBJ databases">
        <title>Proposal to divide the Flavobacteriaceae and reorganize its genera based on Amino Acid Identity values calculated from whole genome sequences.</title>
        <authorList>
            <person name="Nicholson A.C."/>
            <person name="Gulvik C.A."/>
            <person name="Whitney A.M."/>
            <person name="Humrighouse B.W."/>
            <person name="Bell M."/>
            <person name="Holmes B."/>
            <person name="Steigerwalt A."/>
            <person name="Villarma A."/>
            <person name="Sheth M."/>
            <person name="Batra D."/>
            <person name="Pryor J."/>
            <person name="Bernardet J.-F."/>
            <person name="Hugo C."/>
            <person name="Kampfer P."/>
            <person name="Newman J."/>
            <person name="Mcquiston J."/>
        </authorList>
    </citation>
    <scope>NUCLEOTIDE SEQUENCE [LARGE SCALE GENOMIC DNA]</scope>
    <source>
        <strain evidence="2">DSM 22165</strain>
    </source>
</reference>
<name>A0A3N0X7Y4_9FLAO</name>
<dbReference type="RefSeq" id="WP_002977252.1">
    <property type="nucleotide sequence ID" value="NZ_RJTU01000057.1"/>
</dbReference>
<protein>
    <submittedName>
        <fullName evidence="1">DUF3853 family protein</fullName>
    </submittedName>
</protein>
<gene>
    <name evidence="1" type="ORF">EGH73_08365</name>
</gene>
<reference evidence="2" key="1">
    <citation type="submission" date="2018-11" db="EMBL/GenBank/DDBJ databases">
        <title>Proposal to divide the Flavobacteriaceae and reorganize its genera based on Amino Acid Identity values calculated from whole genome sequences.</title>
        <authorList>
            <person name="Nicholson A.C."/>
            <person name="Gulvik C.A."/>
            <person name="Whitney A.M."/>
            <person name="Humrighouse B.W."/>
            <person name="Bell M."/>
            <person name="Holmes B."/>
            <person name="Steigerwalt A."/>
            <person name="Villarma A."/>
            <person name="Sheth M."/>
            <person name="Batra D."/>
            <person name="Pryor J."/>
            <person name="Bernardet J.-F."/>
            <person name="Hugo C."/>
            <person name="Kampfer P."/>
            <person name="Newman J."/>
            <person name="Mcquiston J.R."/>
        </authorList>
    </citation>
    <scope>NUCLEOTIDE SEQUENCE [LARGE SCALE GENOMIC DNA]</scope>
    <source>
        <strain evidence="2">DSM 22165</strain>
    </source>
</reference>
<dbReference type="Proteomes" id="UP000267623">
    <property type="component" value="Unassembled WGS sequence"/>
</dbReference>
<organism evidence="1 2">
    <name type="scientific">Epilithonimonas hominis</name>
    <dbReference type="NCBI Taxonomy" id="420404"/>
    <lineage>
        <taxon>Bacteria</taxon>
        <taxon>Pseudomonadati</taxon>
        <taxon>Bacteroidota</taxon>
        <taxon>Flavobacteriia</taxon>
        <taxon>Flavobacteriales</taxon>
        <taxon>Weeksellaceae</taxon>
        <taxon>Chryseobacterium group</taxon>
        <taxon>Epilithonimonas</taxon>
    </lineage>
</organism>
<comment type="caution">
    <text evidence="1">The sequence shown here is derived from an EMBL/GenBank/DDBJ whole genome shotgun (WGS) entry which is preliminary data.</text>
</comment>
<dbReference type="Pfam" id="PF12964">
    <property type="entry name" value="DUF3853"/>
    <property type="match status" value="1"/>
</dbReference>
<dbReference type="InterPro" id="IPR024363">
    <property type="entry name" value="DUF3853"/>
</dbReference>
<dbReference type="EMBL" id="RJTU01000057">
    <property type="protein sequence ID" value="ROI13462.1"/>
    <property type="molecule type" value="Genomic_DNA"/>
</dbReference>
<accession>A0A3N0X7Y4</accession>
<dbReference type="AlphaFoldDB" id="A0A3N0X7Y4"/>
<sequence length="118" mass="13758">MSNEINKLKQKLIWQMTGEELVSLFKYENIYITNRTKRSLQQNKIIDEKYVYGLKGIAKLFNCSISSAMRLKKSGKIKDAITQEGRKIVLDVERALVLINNEYELINCNKEKDDVVTR</sequence>
<evidence type="ECO:0000313" key="1">
    <source>
        <dbReference type="EMBL" id="ROI13462.1"/>
    </source>
</evidence>
<dbReference type="GeneID" id="93020665"/>
<evidence type="ECO:0000313" key="2">
    <source>
        <dbReference type="Proteomes" id="UP000267623"/>
    </source>
</evidence>
<proteinExistence type="predicted"/>